<dbReference type="CDD" id="cd00609">
    <property type="entry name" value="AAT_like"/>
    <property type="match status" value="1"/>
</dbReference>
<dbReference type="InterPro" id="IPR015421">
    <property type="entry name" value="PyrdxlP-dep_Trfase_major"/>
</dbReference>
<comment type="pathway">
    <text evidence="6">Amino-acid biosynthesis; L-histidine biosynthesis; L-histidine from 5-phospho-alpha-D-ribose 1-diphosphate: step 7/9.</text>
</comment>
<keyword evidence="5 6" id="KW-0663">Pyridoxal phosphate</keyword>
<evidence type="ECO:0000313" key="9">
    <source>
        <dbReference type="Proteomes" id="UP000277457"/>
    </source>
</evidence>
<dbReference type="Pfam" id="PF00155">
    <property type="entry name" value="Aminotran_1_2"/>
    <property type="match status" value="1"/>
</dbReference>
<feature type="domain" description="Aminotransferase class I/classII large" evidence="7">
    <location>
        <begin position="37"/>
        <end position="361"/>
    </location>
</feature>
<evidence type="ECO:0000313" key="8">
    <source>
        <dbReference type="EMBL" id="RLE08782.1"/>
    </source>
</evidence>
<dbReference type="GO" id="GO:0000105">
    <property type="term" value="P:L-histidine biosynthetic process"/>
    <property type="evidence" value="ECO:0007669"/>
    <property type="project" value="UniProtKB-UniRule"/>
</dbReference>
<dbReference type="InterPro" id="IPR050106">
    <property type="entry name" value="HistidinolP_aminotransfase"/>
</dbReference>
<dbReference type="HAMAP" id="MF_01023">
    <property type="entry name" value="HisC_aminotrans_2"/>
    <property type="match status" value="1"/>
</dbReference>
<sequence>MPLAESSQIPVLPHILKIKPYPPGRPIEEVKRKLGLKKVIKLASNENPLGPSPEAIQAIKRFALRVNFYPDGEGYYLKKALSEKLGVREDNIILGNGSDEIVSLIVRIALRKGEEVITGDPSFLMYKIDTELNQGKVVPVPLKNFRLNLDGMKKAISSRTRLIFIANPNNPTGTIVKSKQVEQFLRELPPQILVIFDEAYCEYVEDVDYPRTIDFVRERRNVIVLRTFSKIYGLAGLRIGYGVAKREIIDILNRARPPFNVNSLAQVAALASLKDENQVKRSRKLIKEEKRFLYPRLRELGLSFVPTQANFILIKVGKRAKDIEEGLLKRGIIVRGMEGYNLPQYIRVTIGTREQNEEFIKNFRTVLSST</sequence>
<evidence type="ECO:0000256" key="6">
    <source>
        <dbReference type="HAMAP-Rule" id="MF_01023"/>
    </source>
</evidence>
<dbReference type="InterPro" id="IPR004839">
    <property type="entry name" value="Aminotransferase_I/II_large"/>
</dbReference>
<reference evidence="8 9" key="1">
    <citation type="submission" date="2018-06" db="EMBL/GenBank/DDBJ databases">
        <title>Extensive metabolic versatility and redundancy in microbially diverse, dynamic hydrothermal sediments.</title>
        <authorList>
            <person name="Dombrowski N."/>
            <person name="Teske A."/>
            <person name="Baker B.J."/>
        </authorList>
    </citation>
    <scope>NUCLEOTIDE SEQUENCE [LARGE SCALE GENOMIC DNA]</scope>
    <source>
        <strain evidence="8">B7_G13</strain>
    </source>
</reference>
<dbReference type="UniPathway" id="UPA00031">
    <property type="reaction ID" value="UER00012"/>
</dbReference>
<dbReference type="PANTHER" id="PTHR43643:SF3">
    <property type="entry name" value="HISTIDINOL-PHOSPHATE AMINOTRANSFERASE"/>
    <property type="match status" value="1"/>
</dbReference>
<dbReference type="EC" id="2.6.1.9" evidence="6"/>
<evidence type="ECO:0000256" key="5">
    <source>
        <dbReference type="ARBA" id="ARBA00022898"/>
    </source>
</evidence>
<dbReference type="Proteomes" id="UP000277457">
    <property type="component" value="Unassembled WGS sequence"/>
</dbReference>
<comment type="subunit">
    <text evidence="2 6">Homodimer.</text>
</comment>
<keyword evidence="3 6" id="KW-0032">Aminotransferase</keyword>
<name>A0A662D252_UNCAE</name>
<gene>
    <name evidence="6" type="primary">hisC</name>
    <name evidence="8" type="ORF">DRZ78_00350</name>
</gene>
<feature type="modified residue" description="N6-(pyridoxal phosphate)lysine" evidence="6">
    <location>
        <position position="230"/>
    </location>
</feature>
<dbReference type="InterPro" id="IPR015422">
    <property type="entry name" value="PyrdxlP-dep_Trfase_small"/>
</dbReference>
<dbReference type="Gene3D" id="3.90.1150.10">
    <property type="entry name" value="Aspartate Aminotransferase, domain 1"/>
    <property type="match status" value="1"/>
</dbReference>
<dbReference type="GO" id="GO:0004400">
    <property type="term" value="F:histidinol-phosphate transaminase activity"/>
    <property type="evidence" value="ECO:0007669"/>
    <property type="project" value="UniProtKB-UniRule"/>
</dbReference>
<evidence type="ECO:0000256" key="1">
    <source>
        <dbReference type="ARBA" id="ARBA00001933"/>
    </source>
</evidence>
<accession>A0A662D252</accession>
<comment type="caution">
    <text evidence="8">The sequence shown here is derived from an EMBL/GenBank/DDBJ whole genome shotgun (WGS) entry which is preliminary data.</text>
</comment>
<comment type="similarity">
    <text evidence="6">Belongs to the class-II pyridoxal-phosphate-dependent aminotransferase family. Histidinol-phosphate aminotransferase subfamily.</text>
</comment>
<evidence type="ECO:0000256" key="4">
    <source>
        <dbReference type="ARBA" id="ARBA00022679"/>
    </source>
</evidence>
<dbReference type="PANTHER" id="PTHR43643">
    <property type="entry name" value="HISTIDINOL-PHOSPHATE AMINOTRANSFERASE 2"/>
    <property type="match status" value="1"/>
</dbReference>
<keyword evidence="6" id="KW-0028">Amino-acid biosynthesis</keyword>
<evidence type="ECO:0000256" key="3">
    <source>
        <dbReference type="ARBA" id="ARBA00022576"/>
    </source>
</evidence>
<dbReference type="SUPFAM" id="SSF53383">
    <property type="entry name" value="PLP-dependent transferases"/>
    <property type="match status" value="1"/>
</dbReference>
<dbReference type="AlphaFoldDB" id="A0A662D252"/>
<evidence type="ECO:0000256" key="2">
    <source>
        <dbReference type="ARBA" id="ARBA00011738"/>
    </source>
</evidence>
<dbReference type="EMBL" id="QMPY01000007">
    <property type="protein sequence ID" value="RLE08782.1"/>
    <property type="molecule type" value="Genomic_DNA"/>
</dbReference>
<evidence type="ECO:0000259" key="7">
    <source>
        <dbReference type="Pfam" id="PF00155"/>
    </source>
</evidence>
<dbReference type="Gene3D" id="3.40.640.10">
    <property type="entry name" value="Type I PLP-dependent aspartate aminotransferase-like (Major domain)"/>
    <property type="match status" value="1"/>
</dbReference>
<dbReference type="InterPro" id="IPR005861">
    <property type="entry name" value="HisP_aminotrans"/>
</dbReference>
<organism evidence="8 9">
    <name type="scientific">Aerophobetes bacterium</name>
    <dbReference type="NCBI Taxonomy" id="2030807"/>
    <lineage>
        <taxon>Bacteria</taxon>
        <taxon>Candidatus Aerophobota</taxon>
    </lineage>
</organism>
<dbReference type="GO" id="GO:0030170">
    <property type="term" value="F:pyridoxal phosphate binding"/>
    <property type="evidence" value="ECO:0007669"/>
    <property type="project" value="InterPro"/>
</dbReference>
<comment type="catalytic activity">
    <reaction evidence="6">
        <text>L-histidinol phosphate + 2-oxoglutarate = 3-(imidazol-4-yl)-2-oxopropyl phosphate + L-glutamate</text>
        <dbReference type="Rhea" id="RHEA:23744"/>
        <dbReference type="ChEBI" id="CHEBI:16810"/>
        <dbReference type="ChEBI" id="CHEBI:29985"/>
        <dbReference type="ChEBI" id="CHEBI:57766"/>
        <dbReference type="ChEBI" id="CHEBI:57980"/>
        <dbReference type="EC" id="2.6.1.9"/>
    </reaction>
</comment>
<proteinExistence type="inferred from homology"/>
<dbReference type="InterPro" id="IPR015424">
    <property type="entry name" value="PyrdxlP-dep_Trfase"/>
</dbReference>
<dbReference type="NCBIfam" id="TIGR01141">
    <property type="entry name" value="hisC"/>
    <property type="match status" value="1"/>
</dbReference>
<keyword evidence="6" id="KW-0368">Histidine biosynthesis</keyword>
<protein>
    <recommendedName>
        <fullName evidence="6">Histidinol-phosphate aminotransferase</fullName>
        <ecNumber evidence="6">2.6.1.9</ecNumber>
    </recommendedName>
    <alternativeName>
        <fullName evidence="6">Imidazole acetol-phosphate transaminase</fullName>
    </alternativeName>
</protein>
<keyword evidence="4 6" id="KW-0808">Transferase</keyword>
<comment type="cofactor">
    <cofactor evidence="1 6">
        <name>pyridoxal 5'-phosphate</name>
        <dbReference type="ChEBI" id="CHEBI:597326"/>
    </cofactor>
</comment>